<dbReference type="EMBL" id="SOAN01000002">
    <property type="protein sequence ID" value="TDS86780.1"/>
    <property type="molecule type" value="Genomic_DNA"/>
</dbReference>
<feature type="transmembrane region" description="Helical" evidence="2">
    <location>
        <begin position="35"/>
        <end position="57"/>
    </location>
</feature>
<evidence type="ECO:0000313" key="4">
    <source>
        <dbReference type="Proteomes" id="UP000294506"/>
    </source>
</evidence>
<sequence>MSSLPAHSSRQELDPPAPEPSDHQVPGLGRANSDVTVAVTLGVGIGVIVFLLVLPYLGGI</sequence>
<keyword evidence="2" id="KW-0812">Transmembrane</keyword>
<name>A0A4R7G6F0_9MICC</name>
<keyword evidence="2" id="KW-1133">Transmembrane helix</keyword>
<evidence type="ECO:0000313" key="3">
    <source>
        <dbReference type="EMBL" id="TDS86780.1"/>
    </source>
</evidence>
<reference evidence="3 4" key="1">
    <citation type="submission" date="2019-03" db="EMBL/GenBank/DDBJ databases">
        <title>Genomic Encyclopedia of Type Strains, Phase III (KMG-III): the genomes of soil and plant-associated and newly described type strains.</title>
        <authorList>
            <person name="Whitman W."/>
        </authorList>
    </citation>
    <scope>NUCLEOTIDE SEQUENCE [LARGE SCALE GENOMIC DNA]</scope>
    <source>
        <strain evidence="3 4">DSM 27373</strain>
    </source>
</reference>
<comment type="caution">
    <text evidence="3">The sequence shown here is derived from an EMBL/GenBank/DDBJ whole genome shotgun (WGS) entry which is preliminary data.</text>
</comment>
<dbReference type="Proteomes" id="UP000294506">
    <property type="component" value="Unassembled WGS sequence"/>
</dbReference>
<keyword evidence="2" id="KW-0472">Membrane</keyword>
<protein>
    <submittedName>
        <fullName evidence="3">Uncharacterized protein</fullName>
    </submittedName>
</protein>
<evidence type="ECO:0000256" key="2">
    <source>
        <dbReference type="SAM" id="Phobius"/>
    </source>
</evidence>
<feature type="region of interest" description="Disordered" evidence="1">
    <location>
        <begin position="1"/>
        <end position="29"/>
    </location>
</feature>
<dbReference type="AlphaFoldDB" id="A0A4R7G6F0"/>
<dbReference type="RefSeq" id="WP_036475763.1">
    <property type="nucleotide sequence ID" value="NZ_JBIMET010000005.1"/>
</dbReference>
<gene>
    <name evidence="3" type="ORF">EV640_10275</name>
</gene>
<accession>A0A4R7G6F0</accession>
<evidence type="ECO:0000256" key="1">
    <source>
        <dbReference type="SAM" id="MobiDB-lite"/>
    </source>
</evidence>
<keyword evidence="4" id="KW-1185">Reference proteome</keyword>
<proteinExistence type="predicted"/>
<organism evidence="3 4">
    <name type="scientific">Nesterenkonia aurantiaca</name>
    <dbReference type="NCBI Taxonomy" id="1436010"/>
    <lineage>
        <taxon>Bacteria</taxon>
        <taxon>Bacillati</taxon>
        <taxon>Actinomycetota</taxon>
        <taxon>Actinomycetes</taxon>
        <taxon>Micrococcales</taxon>
        <taxon>Micrococcaceae</taxon>
        <taxon>Nesterenkonia</taxon>
    </lineage>
</organism>